<feature type="region of interest" description="Disordered" evidence="1">
    <location>
        <begin position="1"/>
        <end position="26"/>
    </location>
</feature>
<reference evidence="3" key="1">
    <citation type="submission" date="2025-08" db="UniProtKB">
        <authorList>
            <consortium name="RefSeq"/>
        </authorList>
    </citation>
    <scope>IDENTIFICATION</scope>
</reference>
<dbReference type="OrthoDB" id="19988at2759"/>
<feature type="non-terminal residue" evidence="3">
    <location>
        <position position="118"/>
    </location>
</feature>
<dbReference type="KEGG" id="tsr:106549103"/>
<protein>
    <submittedName>
        <fullName evidence="3">Neuroblastoma-amplified sequence-like</fullName>
    </submittedName>
</protein>
<name>A0A6I9YDM1_9SAUR</name>
<accession>A0A6I9YDM1</accession>
<dbReference type="AlphaFoldDB" id="A0A6I9YDM1"/>
<evidence type="ECO:0000313" key="2">
    <source>
        <dbReference type="Proteomes" id="UP000504617"/>
    </source>
</evidence>
<keyword evidence="2" id="KW-1185">Reference proteome</keyword>
<gene>
    <name evidence="3" type="primary">LOC106549103</name>
</gene>
<evidence type="ECO:0000313" key="3">
    <source>
        <dbReference type="RefSeq" id="XP_013922139.1"/>
    </source>
</evidence>
<dbReference type="GeneID" id="106549103"/>
<sequence length="118" mass="13384">MAAVRGKKGESSGNKMREEDGEEDGEENILYDLLINTEWPPEFEVQPRGNQKHYASFIITRVIMGPALFLRHFWSSSATLSLPAGFVRLVSKQMNWHLELASNGKLLAVVQDQIIEIR</sequence>
<organism evidence="2 3">
    <name type="scientific">Thamnophis sirtalis</name>
    <dbReference type="NCBI Taxonomy" id="35019"/>
    <lineage>
        <taxon>Eukaryota</taxon>
        <taxon>Metazoa</taxon>
        <taxon>Chordata</taxon>
        <taxon>Craniata</taxon>
        <taxon>Vertebrata</taxon>
        <taxon>Euteleostomi</taxon>
        <taxon>Lepidosauria</taxon>
        <taxon>Squamata</taxon>
        <taxon>Bifurcata</taxon>
        <taxon>Unidentata</taxon>
        <taxon>Episquamata</taxon>
        <taxon>Toxicofera</taxon>
        <taxon>Serpentes</taxon>
        <taxon>Colubroidea</taxon>
        <taxon>Colubridae</taxon>
        <taxon>Natricinae</taxon>
        <taxon>Thamnophis</taxon>
    </lineage>
</organism>
<feature type="compositionally biased region" description="Basic and acidic residues" evidence="1">
    <location>
        <begin position="7"/>
        <end position="18"/>
    </location>
</feature>
<proteinExistence type="predicted"/>
<dbReference type="RefSeq" id="XP_013922139.1">
    <property type="nucleotide sequence ID" value="XM_014066664.1"/>
</dbReference>
<dbReference type="Proteomes" id="UP000504617">
    <property type="component" value="Unplaced"/>
</dbReference>
<evidence type="ECO:0000256" key="1">
    <source>
        <dbReference type="SAM" id="MobiDB-lite"/>
    </source>
</evidence>